<dbReference type="InterPro" id="IPR013325">
    <property type="entry name" value="RNA_pol_sigma_r2"/>
</dbReference>
<accession>A0A420ADL4</accession>
<dbReference type="InterPro" id="IPR039425">
    <property type="entry name" value="RNA_pol_sigma-70-like"/>
</dbReference>
<dbReference type="EMBL" id="RAPY01000008">
    <property type="protein sequence ID" value="RKE42515.1"/>
    <property type="molecule type" value="Genomic_DNA"/>
</dbReference>
<dbReference type="InterPro" id="IPR007627">
    <property type="entry name" value="RNA_pol_sigma70_r2"/>
</dbReference>
<evidence type="ECO:0000256" key="4">
    <source>
        <dbReference type="ARBA" id="ARBA00023163"/>
    </source>
</evidence>
<dbReference type="SUPFAM" id="SSF88659">
    <property type="entry name" value="Sigma3 and sigma4 domains of RNA polymerase sigma factors"/>
    <property type="match status" value="1"/>
</dbReference>
<evidence type="ECO:0000313" key="7">
    <source>
        <dbReference type="EMBL" id="RKE42515.1"/>
    </source>
</evidence>
<dbReference type="InterPro" id="IPR014284">
    <property type="entry name" value="RNA_pol_sigma-70_dom"/>
</dbReference>
<name>A0A420ADL4_SPHD1</name>
<evidence type="ECO:0000256" key="3">
    <source>
        <dbReference type="ARBA" id="ARBA00023082"/>
    </source>
</evidence>
<keyword evidence="8" id="KW-1185">Reference proteome</keyword>
<dbReference type="Gene3D" id="1.10.1740.10">
    <property type="match status" value="1"/>
</dbReference>
<dbReference type="GO" id="GO:0006352">
    <property type="term" value="P:DNA-templated transcription initiation"/>
    <property type="evidence" value="ECO:0007669"/>
    <property type="project" value="InterPro"/>
</dbReference>
<dbReference type="AlphaFoldDB" id="A0A420ADL4"/>
<gene>
    <name evidence="7" type="ORF">DFQ12_5425</name>
</gene>
<reference evidence="7 8" key="1">
    <citation type="submission" date="2018-09" db="EMBL/GenBank/DDBJ databases">
        <title>Genomic Encyclopedia of Type Strains, Phase III (KMG-III): the genomes of soil and plant-associated and newly described type strains.</title>
        <authorList>
            <person name="Whitman W."/>
        </authorList>
    </citation>
    <scope>NUCLEOTIDE SEQUENCE [LARGE SCALE GENOMIC DNA]</scope>
    <source>
        <strain evidence="7 8">CECT 7938</strain>
    </source>
</reference>
<evidence type="ECO:0000256" key="2">
    <source>
        <dbReference type="ARBA" id="ARBA00023015"/>
    </source>
</evidence>
<proteinExistence type="inferred from homology"/>
<feature type="domain" description="RNA polymerase sigma factor 70 region 4 type 2" evidence="6">
    <location>
        <begin position="135"/>
        <end position="169"/>
    </location>
</feature>
<protein>
    <submittedName>
        <fullName evidence="7">RNA polymerase sigma-70 factor (ECF subfamily)</fullName>
    </submittedName>
</protein>
<keyword evidence="4" id="KW-0804">Transcription</keyword>
<keyword evidence="2" id="KW-0805">Transcription regulation</keyword>
<comment type="similarity">
    <text evidence="1">Belongs to the sigma-70 factor family. ECF subfamily.</text>
</comment>
<feature type="domain" description="RNA polymerase sigma-70 region 2" evidence="5">
    <location>
        <begin position="27"/>
        <end position="92"/>
    </location>
</feature>
<dbReference type="GO" id="GO:0003677">
    <property type="term" value="F:DNA binding"/>
    <property type="evidence" value="ECO:0007669"/>
    <property type="project" value="InterPro"/>
</dbReference>
<dbReference type="PANTHER" id="PTHR43133:SF46">
    <property type="entry name" value="RNA POLYMERASE SIGMA-70 FACTOR ECF SUBFAMILY"/>
    <property type="match status" value="1"/>
</dbReference>
<organism evidence="7 8">
    <name type="scientific">Sphingobacterium detergens</name>
    <dbReference type="NCBI Taxonomy" id="1145106"/>
    <lineage>
        <taxon>Bacteria</taxon>
        <taxon>Pseudomonadati</taxon>
        <taxon>Bacteroidota</taxon>
        <taxon>Sphingobacteriia</taxon>
        <taxon>Sphingobacteriales</taxon>
        <taxon>Sphingobacteriaceae</taxon>
        <taxon>Sphingobacterium</taxon>
    </lineage>
</organism>
<evidence type="ECO:0000313" key="8">
    <source>
        <dbReference type="Proteomes" id="UP000286246"/>
    </source>
</evidence>
<dbReference type="InterPro" id="IPR013249">
    <property type="entry name" value="RNA_pol_sigma70_r4_t2"/>
</dbReference>
<dbReference type="Gene3D" id="1.10.10.10">
    <property type="entry name" value="Winged helix-like DNA-binding domain superfamily/Winged helix DNA-binding domain"/>
    <property type="match status" value="1"/>
</dbReference>
<sequence>MPKLESLSDEELFLLVSKNQDGAFHMLYERYKAALLVYAIKRVGQDAGEDLVQDVFIRTWNNRYSIDYQDDFKAYLFTALRRRIMDYFAKENNAQGYLEDLKSYASEFAFDEADEHVRAQSFRDSIFAVLHRYGPQYQAVLKLRLQGYSNPEIAVMLGLSEKTVRNQYSSTLKIIRSNFSSFLLFLFF</sequence>
<dbReference type="Pfam" id="PF08281">
    <property type="entry name" value="Sigma70_r4_2"/>
    <property type="match status" value="1"/>
</dbReference>
<dbReference type="RefSeq" id="WP_120261991.1">
    <property type="nucleotide sequence ID" value="NZ_RAPY01000008.1"/>
</dbReference>
<evidence type="ECO:0000256" key="1">
    <source>
        <dbReference type="ARBA" id="ARBA00010641"/>
    </source>
</evidence>
<keyword evidence="3" id="KW-0731">Sigma factor</keyword>
<evidence type="ECO:0000259" key="6">
    <source>
        <dbReference type="Pfam" id="PF08281"/>
    </source>
</evidence>
<dbReference type="GO" id="GO:0016987">
    <property type="term" value="F:sigma factor activity"/>
    <property type="evidence" value="ECO:0007669"/>
    <property type="project" value="UniProtKB-KW"/>
</dbReference>
<dbReference type="Proteomes" id="UP000286246">
    <property type="component" value="Unassembled WGS sequence"/>
</dbReference>
<dbReference type="InterPro" id="IPR036388">
    <property type="entry name" value="WH-like_DNA-bd_sf"/>
</dbReference>
<comment type="caution">
    <text evidence="7">The sequence shown here is derived from an EMBL/GenBank/DDBJ whole genome shotgun (WGS) entry which is preliminary data.</text>
</comment>
<dbReference type="PANTHER" id="PTHR43133">
    <property type="entry name" value="RNA POLYMERASE ECF-TYPE SIGMA FACTO"/>
    <property type="match status" value="1"/>
</dbReference>
<dbReference type="Pfam" id="PF04542">
    <property type="entry name" value="Sigma70_r2"/>
    <property type="match status" value="1"/>
</dbReference>
<evidence type="ECO:0000259" key="5">
    <source>
        <dbReference type="Pfam" id="PF04542"/>
    </source>
</evidence>
<dbReference type="InterPro" id="IPR013324">
    <property type="entry name" value="RNA_pol_sigma_r3/r4-like"/>
</dbReference>
<dbReference type="OrthoDB" id="1342792at2"/>
<dbReference type="NCBIfam" id="TIGR02937">
    <property type="entry name" value="sigma70-ECF"/>
    <property type="match status" value="1"/>
</dbReference>
<dbReference type="SUPFAM" id="SSF88946">
    <property type="entry name" value="Sigma2 domain of RNA polymerase sigma factors"/>
    <property type="match status" value="1"/>
</dbReference>